<feature type="region of interest" description="N-terminal hotdog fold" evidence="8">
    <location>
        <begin position="942"/>
        <end position="1079"/>
    </location>
</feature>
<dbReference type="Gene3D" id="3.40.50.150">
    <property type="entry name" value="Vaccinia Virus protein VP39"/>
    <property type="match status" value="1"/>
</dbReference>
<dbReference type="PROSITE" id="PS50075">
    <property type="entry name" value="CARRIER"/>
    <property type="match status" value="2"/>
</dbReference>
<dbReference type="SUPFAM" id="SSF53335">
    <property type="entry name" value="S-adenosyl-L-methionine-dependent methyltransferases"/>
    <property type="match status" value="1"/>
</dbReference>
<dbReference type="InterPro" id="IPR009081">
    <property type="entry name" value="PP-bd_ACP"/>
</dbReference>
<dbReference type="Gene3D" id="3.30.559.30">
    <property type="entry name" value="Nonribosomal peptide synthetase, condensation domain"/>
    <property type="match status" value="1"/>
</dbReference>
<dbReference type="SUPFAM" id="SSF53901">
    <property type="entry name" value="Thiolase-like"/>
    <property type="match status" value="1"/>
</dbReference>
<dbReference type="PROSITE" id="PS00455">
    <property type="entry name" value="AMP_BINDING"/>
    <property type="match status" value="1"/>
</dbReference>
<evidence type="ECO:0000259" key="11">
    <source>
        <dbReference type="PROSITE" id="PS52004"/>
    </source>
</evidence>
<dbReference type="InterPro" id="IPR014043">
    <property type="entry name" value="Acyl_transferase_dom"/>
</dbReference>
<dbReference type="InterPro" id="IPR018201">
    <property type="entry name" value="Ketoacyl_synth_AS"/>
</dbReference>
<keyword evidence="14" id="KW-1185">Reference proteome</keyword>
<dbReference type="InterPro" id="IPR001242">
    <property type="entry name" value="Condensation_dom"/>
</dbReference>
<dbReference type="Gene3D" id="3.10.129.110">
    <property type="entry name" value="Polyketide synthase dehydratase"/>
    <property type="match status" value="1"/>
</dbReference>
<evidence type="ECO:0000256" key="6">
    <source>
        <dbReference type="ARBA" id="ARBA00023268"/>
    </source>
</evidence>
<evidence type="ECO:0000256" key="2">
    <source>
        <dbReference type="ARBA" id="ARBA00022553"/>
    </source>
</evidence>
<dbReference type="Gene3D" id="3.40.366.10">
    <property type="entry name" value="Malonyl-Coenzyme A Acyl Carrier Protein, domain 2"/>
    <property type="match status" value="1"/>
</dbReference>
<dbReference type="CDD" id="cd05930">
    <property type="entry name" value="A_NRPS"/>
    <property type="match status" value="1"/>
</dbReference>
<dbReference type="SUPFAM" id="SSF52151">
    <property type="entry name" value="FabD/lysophospholipase-like"/>
    <property type="match status" value="1"/>
</dbReference>
<dbReference type="EMBL" id="ML732355">
    <property type="protein sequence ID" value="KAB8069126.1"/>
    <property type="molecule type" value="Genomic_DNA"/>
</dbReference>
<dbReference type="GO" id="GO:0005737">
    <property type="term" value="C:cytoplasm"/>
    <property type="evidence" value="ECO:0007669"/>
    <property type="project" value="TreeGrafter"/>
</dbReference>
<keyword evidence="4" id="KW-0808">Transferase</keyword>
<dbReference type="SUPFAM" id="SSF51735">
    <property type="entry name" value="NAD(P)-binding Rossmann-fold domains"/>
    <property type="match status" value="1"/>
</dbReference>
<dbReference type="Pfam" id="PF00668">
    <property type="entry name" value="Condensation"/>
    <property type="match status" value="1"/>
</dbReference>
<dbReference type="InterPro" id="IPR000873">
    <property type="entry name" value="AMP-dep_synth/lig_dom"/>
</dbReference>
<dbReference type="InterPro" id="IPR042104">
    <property type="entry name" value="PKS_dehydratase_sf"/>
</dbReference>
<dbReference type="InterPro" id="IPR013968">
    <property type="entry name" value="PKS_KR"/>
</dbReference>
<feature type="domain" description="PKS/mFAS DH" evidence="12">
    <location>
        <begin position="942"/>
        <end position="1247"/>
    </location>
</feature>
<dbReference type="InterPro" id="IPR006162">
    <property type="entry name" value="Ppantetheine_attach_site"/>
</dbReference>
<dbReference type="Pfam" id="PF14765">
    <property type="entry name" value="PS-DH"/>
    <property type="match status" value="1"/>
</dbReference>
<dbReference type="InterPro" id="IPR016035">
    <property type="entry name" value="Acyl_Trfase/lysoPLipase"/>
</dbReference>
<dbReference type="PANTHER" id="PTHR43775:SF20">
    <property type="entry name" value="HYBRID PKS-NRPS SYNTHETASE APDA"/>
    <property type="match status" value="1"/>
</dbReference>
<dbReference type="InterPro" id="IPR020807">
    <property type="entry name" value="PKS_DH"/>
</dbReference>
<feature type="domain" description="Ketosynthase family 3 (KS3)" evidence="11">
    <location>
        <begin position="4"/>
        <end position="438"/>
    </location>
</feature>
<evidence type="ECO:0000313" key="13">
    <source>
        <dbReference type="EMBL" id="KAB8069126.1"/>
    </source>
</evidence>
<dbReference type="SUPFAM" id="SSF55048">
    <property type="entry name" value="Probable ACP-binding domain of malonyl-CoA ACP transacylase"/>
    <property type="match status" value="1"/>
</dbReference>
<name>A0A5N5WKP6_9EURO</name>
<evidence type="ECO:0000313" key="14">
    <source>
        <dbReference type="Proteomes" id="UP000326565"/>
    </source>
</evidence>
<sequence>MSPNEPIAIIGSSCRFAGGASSPSKLWDLLHNPKDLSKPPPESRFNLEGFYHPNAEQHGNTNVHGSYFLEEDPRCFDTVFFNISPKEAEAIDPQQRILLEVVYEAMEAAGLTLHGLQGSDTSVYAGLMIRDYMDVQVRDPDFFSQYMVTGTSSALNANRISYFFDWHGPSLTVDTACSSSLVAVHQAVQGLRAGESRIACVTGSNLLLGPELFISASNMHMLSSRSKMWDVSAEGYARGDGFVTFMLKTLSNAIADGDHIEAIIRETGVNSDGRTKGITLPSPQAQAELIRDTYRRAGLNLSMARDRCQYFEAHGTGTQAGDPREASAIHDAFFGAEGADNKAEPRLVVGSIKTVVGHTEGTAGMAGMLKALLAIRHRVIPPNLHFNNLNPSVAPFYDRLTIPTEPIPWPAVAPGMPLRASVNSFGFGGTNAHAIMESYVPENHTLASNQGDGVVLPLVLSAHSEKALISVVENYATFLRKSQETTSLRDLAWTLHSRRSNLPVKVAFSGLSTSDLAQQMQDKLESVRNTPGSELGTHSPAIARQKPSLLGVFTGQGAQWPTMGKHLIDNSRAFRDTIERLEKSLAELDDGPDWSLKHEILSPKAKSRVAEAALSQPLCTAIAIALVDLLHASGVSFSAVVGHSSGEIGAAYAAGVVTAEEAMKIAYYRGKYAKLAEGKNGAKGGMLAVGMGFDEAKDFCDQPAFKSRLGVAASNSPTSVTLSGDLDAVREAKELLESRKTFARMLQVDTAYHSHHMLPCTDPYISSLNASGIRPNDPSKSSCTWISSVYGSEGDPTAEELSSTYWRDNMAQAVLFSQALERAMIECGPFNAVLEVGPHPALKGPASQTLRELSDGPLPYFGLLDRKRNDIVAFGDALASLWLHFGPSAVDFEGYATASGPEGLSPPKLVKDLPSYPWDHAQIYWRESRLSREFRTRNSPPHELLGHPLPGGSYEDGLRWRNILRIEEVPWIGDHRFQGQVLVPTSAFCCMAVDAALKLPAGFAHPVTDCIELQDLIIHNAVSIPDGSQGVEIITSIHRLDIGDHPLEAEFTVLFGPPDGSKGLKKAASARVLLLHTDPTDNPAPIQAREKSLDSVDLPQFYQSLGKMGLQYTGSFTSLERIQRKWHRASALFNKETANIKHLTLDPLLVEGCIQTAYAAFSAPGDTSLRPVFLPQKIEKLSLRRSSVSRSDSWLLVDSFVTRVDKTTANTSSAFHADVEVSDSVSGQLLIELEGVTISSFSPTSVTDDRELFLQTVWKPDVSKGFSVDNEQQRKIANQAALDMEHQAILYLESLLANNVRFSGGSSQAFEWLLRLDSLSYPKGQQHTDSAQDLSHLESFETLRAVAKHLPEIIRGRLPDADLERQLQRFVETNSVFTQVKLGLHTLIGQIAHRFAHLNVLEIASGHLDPSINVLDDLAQAISSYTFVTSSPSKNVEKYGNKFKHIAVEALHSDPSAIASALDGQQFDVVIASYFLNGQTVSFSEEALRHIRKSLKAGGYLVLAEPTQEYVWSRIFLGVLLGSASSTINGRDIGHPVSSVSLDRLLRNVGFSGVDSLLPKYANGPGDAISLFVTQALDETIDLLRHPLQPSALGILDGRRVLVVGGRTLQTSRLWHNITSVLRPWTKEVHCVNSFETLRNEDTTDVAGAIVLTDLDEPVSRLLTPKSYMAISGLFEQVPHVLWVTHDALEANPEQAASISFGQSLAQGHPSALAQFLNLDTVEESEYRILGSFMRLLIPGVHDSQETRLWTTETEISVKDGCVFIPRVFPIQDLNDRLNSHWRPIIQSVDTRKDAISLSSSGFLHAATYTAQRLRSSNTVDGRPVLRTAQSIPVAINVSNGVYLYLSVGEVDNVGKVLAFTDVLSSHAPALATWKVPSLVESGPVELSNLLQLTAHVLVAQHILDSLPAGNSVLLEPSTTLATIINELAKGAEKKVHFLTTTAHQGTSSITWATIPAHASKRSLLSALPHSPKLFFDLSSKPNRMASRIVQLLPVDCALVDQRELFQLNSEGAEEVSTPWLQHVLQTIVSSAVKFSRKATHSSSPPLKLSELLEQGSRIINTVTVVDWTQKTNIPVTVAPLEPASFFFPVKTYVLVDIEQHLTQSIADWLIAHGVRSLIIINSDIEQWKRREILHELNVQNLKLNVNNLDEVRGVFDGLPKVAGVIYGGASASIPSFGGYDHPLRALQNVERSAHNLTKILEDQDVDFFIMLSSLQKDQAPVNAYLTSLAAHCKQDGLPTTVLSLESQVDINPDSPFIRLNESDVHYALTEAISNAQSHRGMSAIWTGVKRLPRETPQSSPQWKWFSKPLFSHYTLREQETGKGSSQDEVQNMVERISASKNLQEASLIIQEFFLARLAVMLNLSQDSLSSSNDLTSLGVDSLSASDIRAWFLKELDADVSILKILGGSTIAELCDEVAAGLTLQIGSQEKVEPQPAASSPEPVAPAPVAKSAIIENPVQPQEPITEAAVVPSSSASSSEEVMTPQSSVGIYTPHTETTTLQLESVRLKSCTDVQRCEKMSFSQTRLWFPTVYLEQDTQFNCTTSYTLAGLVDTARLDNAFQRLIQRHESFRTAFYTDEVSGAAMQRVLASSSFQLRTMLGTKDDVERVFRQIANYHFDLSVADTLVATFISHGPNEHTIVFGYHHIIMDGVSWQITLNDLARFYESDSPEFPALSQYADFSVKQRQLVSSGAHAGKLSYWRKEFPSAPPLLPLFPFAKVGTRKALTRYDTLDYVYDVDTTLVSKIKKASLAAKTTAFHFYLSAFMVLLNRFLGVDDVCLGIIDANRSDKSFLNTVGFLLDMLPLKLKVNKKERFVHTLRNTRAKAYSALEHSGVPLETILKELQIPTSSTHTPLFQVLMNYRMGALRAPQMGDAKMNFLDYEDAKAPFDLAISIDEKDDGTGMLTFSMQDYMYDWEGAELLVKAYVHLLDTLATDSSQRLHEVPLFDESLVNKALVAGTGPVVEFDWAETQTISQRVDAITAQRPDGVAVKDLNGKARTYTETQARVNALALALQQAGVTSGARVAVYCEPTVDTVASILAIHRVGAAYIPLDVRNSPERLADVVRECKPAVILYHGATKEKLFDLVGDEQDVLDIDNVPQSAAVTVPDVSRLTDPAFILYTSGSTGKPKGIMLSHANLSLHFASISSALELTDRDVVLQQSALGFDASLSQMFMALTNGGTLIHGSNRADPVELAALIEREGVTLTLIMVSEMSALLQYGSDILSRCYSWRIALCGGEAFTINLLHKFRDLNLPNLELYNAYGPTETTIISSVGKVPYRRTEWGDGSVVPVGPPLPNYGVYVLDENLQPAPLGWPGELCICGPCVAQGYVGLPELTASKFRPDQLRKPQGLSYEGWTTVYRTGDKARLLRDGSFVFLGRIDGDSQVKLRGIRIELNDISNSITKTSKGAIVDAATIVKGTTSQTLVSFVVFSPAKVAELESSGSSASAYLRQLIQSLPLPVYMRPAIAVPLQRLPFTDRGKLDTKALATIPLQEDEETVNEQLSETEQKLKQVWQDILSEQGMSLEIRRQSDFFSVGGNSLMLMRVRAKMLEVFGVSVSLAELFQASTLETLASRLDGNKSVESGTIVWDEETLLDASLPPAIARRLQDQPEGELSVVLTGSTGFLGREIVRQLIAEPRISTIHCIAVRPGRTLPEDLVGSSKVVVHTGDLAAERLGLSESEAREIFWSAAAIIHNGAEVSHMKSYHSLRATNVGSTRQLLELALRHSSDSGVPTPVFHYVSTAGVGHLPGTLSFPEQSVSSFPPPVDGSDGYVAAKWASERILAQASEQLGLPLFIHRPSNITGPDVGDRDIIHNVWKWSESLRTVPDLVAAGAKGAFDFVGVDTCAKGIIDNLLLQPSTDNLTYLHQSGDTVIPVEEFKEFLQRKEGVRVEVVPFKEWVDKAVQAGLDDLVATFLRGTKGAFQMPLLVKGLRQ</sequence>
<dbReference type="GO" id="GO:0031177">
    <property type="term" value="F:phosphopantetheine binding"/>
    <property type="evidence" value="ECO:0007669"/>
    <property type="project" value="InterPro"/>
</dbReference>
<dbReference type="PROSITE" id="PS52004">
    <property type="entry name" value="KS3_2"/>
    <property type="match status" value="1"/>
</dbReference>
<dbReference type="PANTHER" id="PTHR43775">
    <property type="entry name" value="FATTY ACID SYNTHASE"/>
    <property type="match status" value="1"/>
</dbReference>
<dbReference type="InterPro" id="IPR045851">
    <property type="entry name" value="AMP-bd_C_sf"/>
</dbReference>
<dbReference type="Pfam" id="PF08659">
    <property type="entry name" value="KR"/>
    <property type="match status" value="1"/>
</dbReference>
<dbReference type="InterPro" id="IPR020845">
    <property type="entry name" value="AMP-binding_CS"/>
</dbReference>
<dbReference type="InterPro" id="IPR013120">
    <property type="entry name" value="FAR_NAD-bd"/>
</dbReference>
<dbReference type="InterPro" id="IPR049900">
    <property type="entry name" value="PKS_mFAS_DH"/>
</dbReference>
<dbReference type="InterPro" id="IPR001227">
    <property type="entry name" value="Ac_transferase_dom_sf"/>
</dbReference>
<dbReference type="SMART" id="SM00827">
    <property type="entry name" value="PKS_AT"/>
    <property type="match status" value="1"/>
</dbReference>
<dbReference type="Pfam" id="PF02801">
    <property type="entry name" value="Ketoacyl-synt_C"/>
    <property type="match status" value="1"/>
</dbReference>
<reference evidence="13 14" key="1">
    <citation type="submission" date="2019-04" db="EMBL/GenBank/DDBJ databases">
        <title>Friends and foes A comparative genomics study of 23 Aspergillus species from section Flavi.</title>
        <authorList>
            <consortium name="DOE Joint Genome Institute"/>
            <person name="Kjaerbolling I."/>
            <person name="Vesth T."/>
            <person name="Frisvad J.C."/>
            <person name="Nybo J.L."/>
            <person name="Theobald S."/>
            <person name="Kildgaard S."/>
            <person name="Isbrandt T."/>
            <person name="Kuo A."/>
            <person name="Sato A."/>
            <person name="Lyhne E.K."/>
            <person name="Kogle M.E."/>
            <person name="Wiebenga A."/>
            <person name="Kun R.S."/>
            <person name="Lubbers R.J."/>
            <person name="Makela M.R."/>
            <person name="Barry K."/>
            <person name="Chovatia M."/>
            <person name="Clum A."/>
            <person name="Daum C."/>
            <person name="Haridas S."/>
            <person name="He G."/>
            <person name="LaButti K."/>
            <person name="Lipzen A."/>
            <person name="Mondo S."/>
            <person name="Riley R."/>
            <person name="Salamov A."/>
            <person name="Simmons B.A."/>
            <person name="Magnuson J.K."/>
            <person name="Henrissat B."/>
            <person name="Mortensen U.H."/>
            <person name="Larsen T.O."/>
            <person name="Devries R.P."/>
            <person name="Grigoriev I.V."/>
            <person name="Machida M."/>
            <person name="Baker S.E."/>
            <person name="Andersen M.R."/>
        </authorList>
    </citation>
    <scope>NUCLEOTIDE SEQUENCE [LARGE SCALE GENOMIC DNA]</scope>
    <source>
        <strain evidence="13 14">CBS 151.66</strain>
    </source>
</reference>
<gene>
    <name evidence="13" type="ORF">BDV29DRAFT_57948</name>
</gene>
<feature type="compositionally biased region" description="Polar residues" evidence="9">
    <location>
        <begin position="2484"/>
        <end position="2493"/>
    </location>
</feature>
<dbReference type="InterPro" id="IPR036291">
    <property type="entry name" value="NAD(P)-bd_dom_sf"/>
</dbReference>
<dbReference type="InterPro" id="IPR050091">
    <property type="entry name" value="PKS_NRPS_Biosynth_Enz"/>
</dbReference>
<dbReference type="Gene3D" id="3.40.50.12780">
    <property type="entry name" value="N-terminal domain of ligase-like"/>
    <property type="match status" value="1"/>
</dbReference>
<dbReference type="PROSITE" id="PS52019">
    <property type="entry name" value="PKS_MFAS_DH"/>
    <property type="match status" value="1"/>
</dbReference>
<dbReference type="InterPro" id="IPR016039">
    <property type="entry name" value="Thiolase-like"/>
</dbReference>
<dbReference type="CDD" id="cd00833">
    <property type="entry name" value="PKS"/>
    <property type="match status" value="1"/>
</dbReference>
<dbReference type="InterPro" id="IPR049551">
    <property type="entry name" value="PKS_DH_C"/>
</dbReference>
<dbReference type="Gene3D" id="1.10.1200.10">
    <property type="entry name" value="ACP-like"/>
    <property type="match status" value="2"/>
</dbReference>
<comment type="caution">
    <text evidence="8">Lacks conserved residue(s) required for the propagation of feature annotation.</text>
</comment>
<dbReference type="GO" id="GO:0004315">
    <property type="term" value="F:3-oxoacyl-[acyl-carrier-protein] synthase activity"/>
    <property type="evidence" value="ECO:0007669"/>
    <property type="project" value="InterPro"/>
</dbReference>
<dbReference type="Gene3D" id="3.40.47.10">
    <property type="match status" value="1"/>
</dbReference>
<protein>
    <recommendedName>
        <fullName evidence="15">Hybrid NRPS/PKS enzyme</fullName>
    </recommendedName>
</protein>
<dbReference type="GO" id="GO:0006633">
    <property type="term" value="P:fatty acid biosynthetic process"/>
    <property type="evidence" value="ECO:0007669"/>
    <property type="project" value="InterPro"/>
</dbReference>
<dbReference type="PROSITE" id="PS00606">
    <property type="entry name" value="KS3_1"/>
    <property type="match status" value="1"/>
</dbReference>
<evidence type="ECO:0000259" key="12">
    <source>
        <dbReference type="PROSITE" id="PS52019"/>
    </source>
</evidence>
<dbReference type="InterPro" id="IPR010071">
    <property type="entry name" value="AA_adenyl_dom"/>
</dbReference>
<evidence type="ECO:0000256" key="8">
    <source>
        <dbReference type="PROSITE-ProRule" id="PRU01363"/>
    </source>
</evidence>
<feature type="region of interest" description="Disordered" evidence="9">
    <location>
        <begin position="2470"/>
        <end position="2493"/>
    </location>
</feature>
<evidence type="ECO:0000256" key="7">
    <source>
        <dbReference type="ARBA" id="ARBA00029443"/>
    </source>
</evidence>
<dbReference type="InterPro" id="IPR029063">
    <property type="entry name" value="SAM-dependent_MTases_sf"/>
</dbReference>
<dbReference type="InterPro" id="IPR014031">
    <property type="entry name" value="Ketoacyl_synth_C"/>
</dbReference>
<dbReference type="Gene3D" id="3.30.300.30">
    <property type="match status" value="1"/>
</dbReference>
<dbReference type="GO" id="GO:0005886">
    <property type="term" value="C:plasma membrane"/>
    <property type="evidence" value="ECO:0007669"/>
    <property type="project" value="TreeGrafter"/>
</dbReference>
<dbReference type="SMART" id="SM00825">
    <property type="entry name" value="PKS_KS"/>
    <property type="match status" value="1"/>
</dbReference>
<feature type="domain" description="Carrier" evidence="10">
    <location>
        <begin position="3506"/>
        <end position="3582"/>
    </location>
</feature>
<feature type="compositionally biased region" description="Low complexity" evidence="9">
    <location>
        <begin position="2470"/>
        <end position="2482"/>
    </location>
</feature>
<keyword evidence="3" id="KW-0436">Ligase</keyword>
<evidence type="ECO:0000259" key="10">
    <source>
        <dbReference type="PROSITE" id="PS50075"/>
    </source>
</evidence>
<dbReference type="OrthoDB" id="329835at2759"/>
<dbReference type="InterPro" id="IPR049552">
    <property type="entry name" value="PKS_DH_N"/>
</dbReference>
<keyword evidence="5" id="KW-0677">Repeat</keyword>
<dbReference type="NCBIfam" id="TIGR01733">
    <property type="entry name" value="AA-adenyl-dom"/>
    <property type="match status" value="1"/>
</dbReference>
<dbReference type="SMART" id="SM00822">
    <property type="entry name" value="PKS_KR"/>
    <property type="match status" value="1"/>
</dbReference>
<dbReference type="InterPro" id="IPR042099">
    <property type="entry name" value="ANL_N_sf"/>
</dbReference>
<dbReference type="PROSITE" id="PS00012">
    <property type="entry name" value="PHOSPHOPANTETHEINE"/>
    <property type="match status" value="1"/>
</dbReference>
<dbReference type="InterPro" id="IPR057326">
    <property type="entry name" value="KR_dom"/>
</dbReference>
<evidence type="ECO:0000256" key="4">
    <source>
        <dbReference type="ARBA" id="ARBA00022679"/>
    </source>
</evidence>
<dbReference type="Gene3D" id="3.30.559.10">
    <property type="entry name" value="Chloramphenicol acetyltransferase-like domain"/>
    <property type="match status" value="1"/>
</dbReference>
<dbReference type="GO" id="GO:0044550">
    <property type="term" value="P:secondary metabolite biosynthetic process"/>
    <property type="evidence" value="ECO:0007669"/>
    <property type="project" value="UniProtKB-ARBA"/>
</dbReference>
<dbReference type="CDD" id="cd19532">
    <property type="entry name" value="C_PKS-NRPS"/>
    <property type="match status" value="1"/>
</dbReference>
<evidence type="ECO:0000256" key="9">
    <source>
        <dbReference type="SAM" id="MobiDB-lite"/>
    </source>
</evidence>
<dbReference type="Proteomes" id="UP000326565">
    <property type="component" value="Unassembled WGS sequence"/>
</dbReference>
<evidence type="ECO:0000256" key="5">
    <source>
        <dbReference type="ARBA" id="ARBA00022737"/>
    </source>
</evidence>
<feature type="domain" description="Carrier" evidence="10">
    <location>
        <begin position="2345"/>
        <end position="2422"/>
    </location>
</feature>
<evidence type="ECO:0000256" key="3">
    <source>
        <dbReference type="ARBA" id="ARBA00022598"/>
    </source>
</evidence>
<dbReference type="SUPFAM" id="SSF47336">
    <property type="entry name" value="ACP-like"/>
    <property type="match status" value="2"/>
</dbReference>
<feature type="region of interest" description="C-terminal hotdog fold" evidence="8">
    <location>
        <begin position="1093"/>
        <end position="1247"/>
    </location>
</feature>
<dbReference type="InterPro" id="IPR020806">
    <property type="entry name" value="PKS_PP-bd"/>
</dbReference>
<dbReference type="Pfam" id="PF16197">
    <property type="entry name" value="KAsynt_C_assoc"/>
    <property type="match status" value="1"/>
</dbReference>
<dbReference type="SMART" id="SM00823">
    <property type="entry name" value="PKS_PP"/>
    <property type="match status" value="2"/>
</dbReference>
<dbReference type="Gene3D" id="3.40.50.720">
    <property type="entry name" value="NAD(P)-binding Rossmann-like Domain"/>
    <property type="match status" value="2"/>
</dbReference>
<organism evidence="13 14">
    <name type="scientific">Aspergillus leporis</name>
    <dbReference type="NCBI Taxonomy" id="41062"/>
    <lineage>
        <taxon>Eukaryota</taxon>
        <taxon>Fungi</taxon>
        <taxon>Dikarya</taxon>
        <taxon>Ascomycota</taxon>
        <taxon>Pezizomycotina</taxon>
        <taxon>Eurotiomycetes</taxon>
        <taxon>Eurotiomycetidae</taxon>
        <taxon>Eurotiales</taxon>
        <taxon>Aspergillaceae</taxon>
        <taxon>Aspergillus</taxon>
        <taxon>Aspergillus subgen. Circumdati</taxon>
    </lineage>
</organism>
<dbReference type="Pfam" id="PF00550">
    <property type="entry name" value="PP-binding"/>
    <property type="match status" value="2"/>
</dbReference>
<dbReference type="InterPro" id="IPR032821">
    <property type="entry name" value="PKS_assoc"/>
</dbReference>
<dbReference type="SUPFAM" id="SSF56801">
    <property type="entry name" value="Acetyl-CoA synthetase-like"/>
    <property type="match status" value="1"/>
</dbReference>
<dbReference type="InterPro" id="IPR023213">
    <property type="entry name" value="CAT-like_dom_sf"/>
</dbReference>
<dbReference type="Pfam" id="PF00698">
    <property type="entry name" value="Acyl_transf_1"/>
    <property type="match status" value="1"/>
</dbReference>
<dbReference type="Pfam" id="PF21089">
    <property type="entry name" value="PKS_DH_N"/>
    <property type="match status" value="1"/>
</dbReference>
<dbReference type="Pfam" id="PF07993">
    <property type="entry name" value="NAD_binding_4"/>
    <property type="match status" value="1"/>
</dbReference>
<keyword evidence="6" id="KW-0511">Multifunctional enzyme</keyword>
<dbReference type="GO" id="GO:0016874">
    <property type="term" value="F:ligase activity"/>
    <property type="evidence" value="ECO:0007669"/>
    <property type="project" value="UniProtKB-KW"/>
</dbReference>
<evidence type="ECO:0008006" key="15">
    <source>
        <dbReference type="Google" id="ProtNLM"/>
    </source>
</evidence>
<evidence type="ECO:0000256" key="1">
    <source>
        <dbReference type="ARBA" id="ARBA00022450"/>
    </source>
</evidence>
<dbReference type="SUPFAM" id="SSF52777">
    <property type="entry name" value="CoA-dependent acyltransferases"/>
    <property type="match status" value="2"/>
</dbReference>
<keyword evidence="1" id="KW-0596">Phosphopantetheine</keyword>
<dbReference type="GO" id="GO:0004312">
    <property type="term" value="F:fatty acid synthase activity"/>
    <property type="evidence" value="ECO:0007669"/>
    <property type="project" value="TreeGrafter"/>
</dbReference>
<dbReference type="InterPro" id="IPR020841">
    <property type="entry name" value="PKS_Beta-ketoAc_synthase_dom"/>
</dbReference>
<comment type="similarity">
    <text evidence="7">In the C-terminal section; belongs to the NRP synthetase family.</text>
</comment>
<proteinExistence type="inferred from homology"/>
<dbReference type="InterPro" id="IPR036736">
    <property type="entry name" value="ACP-like_sf"/>
</dbReference>
<dbReference type="Pfam" id="PF00109">
    <property type="entry name" value="ketoacyl-synt"/>
    <property type="match status" value="1"/>
</dbReference>
<accession>A0A5N5WKP6</accession>
<dbReference type="Pfam" id="PF00501">
    <property type="entry name" value="AMP-binding"/>
    <property type="match status" value="1"/>
</dbReference>
<keyword evidence="2" id="KW-0597">Phosphoprotein</keyword>
<dbReference type="InterPro" id="IPR016036">
    <property type="entry name" value="Malonyl_transacylase_ACP-bd"/>
</dbReference>
<dbReference type="SMART" id="SM00826">
    <property type="entry name" value="PKS_DH"/>
    <property type="match status" value="1"/>
</dbReference>
<dbReference type="InterPro" id="IPR014030">
    <property type="entry name" value="Ketoacyl_synth_N"/>
</dbReference>